<accession>A0AA38GXL7</accession>
<dbReference type="Pfam" id="PF04535">
    <property type="entry name" value="CASP_dom"/>
    <property type="match status" value="1"/>
</dbReference>
<evidence type="ECO:0000313" key="10">
    <source>
        <dbReference type="EMBL" id="KAH9330689.1"/>
    </source>
</evidence>
<evidence type="ECO:0000256" key="7">
    <source>
        <dbReference type="ARBA" id="ARBA00023136"/>
    </source>
</evidence>
<proteinExistence type="inferred from homology"/>
<evidence type="ECO:0000256" key="3">
    <source>
        <dbReference type="ARBA" id="ARBA00011489"/>
    </source>
</evidence>
<dbReference type="InterPro" id="IPR006702">
    <property type="entry name" value="CASP_dom"/>
</dbReference>
<keyword evidence="5 8" id="KW-0812">Transmembrane</keyword>
<evidence type="ECO:0000256" key="8">
    <source>
        <dbReference type="RuleBase" id="RU361233"/>
    </source>
</evidence>
<keyword evidence="4 8" id="KW-1003">Cell membrane</keyword>
<name>A0AA38GXL7_TAXCH</name>
<evidence type="ECO:0000256" key="5">
    <source>
        <dbReference type="ARBA" id="ARBA00022692"/>
    </source>
</evidence>
<feature type="non-terminal residue" evidence="10">
    <location>
        <position position="132"/>
    </location>
</feature>
<comment type="subcellular location">
    <subcellularLocation>
        <location evidence="1 8">Cell membrane</location>
        <topology evidence="1 8">Multi-pass membrane protein</topology>
    </subcellularLocation>
</comment>
<feature type="transmembrane region" description="Helical" evidence="8">
    <location>
        <begin position="12"/>
        <end position="32"/>
    </location>
</feature>
<evidence type="ECO:0000256" key="6">
    <source>
        <dbReference type="ARBA" id="ARBA00022989"/>
    </source>
</evidence>
<comment type="subunit">
    <text evidence="3 8">Homodimer and heterodimers.</text>
</comment>
<feature type="non-terminal residue" evidence="10">
    <location>
        <position position="1"/>
    </location>
</feature>
<evidence type="ECO:0000313" key="11">
    <source>
        <dbReference type="Proteomes" id="UP000824469"/>
    </source>
</evidence>
<keyword evidence="11" id="KW-1185">Reference proteome</keyword>
<gene>
    <name evidence="10" type="ORF">KI387_002797</name>
</gene>
<evidence type="ECO:0000256" key="1">
    <source>
        <dbReference type="ARBA" id="ARBA00004651"/>
    </source>
</evidence>
<dbReference type="AlphaFoldDB" id="A0AA38GXL7"/>
<comment type="caution">
    <text evidence="10">The sequence shown here is derived from an EMBL/GenBank/DDBJ whole genome shotgun (WGS) entry which is preliminary data.</text>
</comment>
<feature type="domain" description="Casparian strip membrane protein" evidence="9">
    <location>
        <begin position="1"/>
        <end position="92"/>
    </location>
</feature>
<dbReference type="Proteomes" id="UP000824469">
    <property type="component" value="Unassembled WGS sequence"/>
</dbReference>
<evidence type="ECO:0000259" key="9">
    <source>
        <dbReference type="Pfam" id="PF04535"/>
    </source>
</evidence>
<feature type="transmembrane region" description="Helical" evidence="8">
    <location>
        <begin position="78"/>
        <end position="102"/>
    </location>
</feature>
<sequence length="132" mass="14022">FVVATNVTGCAYSIIRIIQGFIGLSGGSGFYLSFIFDQAMAYIVLSSASAGITCIMITEHYLQGTVLMDAAVKKFWKYASVSVSIEILGFVVIAACTVMSAYNLSCYLYSSTINSVPAQGIPASNIDSKQQG</sequence>
<comment type="caution">
    <text evidence="8">Lacks conserved residue(s) required for the propagation of feature annotation.</text>
</comment>
<comment type="similarity">
    <text evidence="2 8">Belongs to the Casparian strip membrane proteins (CASP) family.</text>
</comment>
<dbReference type="PANTHER" id="PTHR33573:SF50">
    <property type="entry name" value="CASP-LIKE PROTEIN 4A3"/>
    <property type="match status" value="1"/>
</dbReference>
<keyword evidence="7 8" id="KW-0472">Membrane</keyword>
<organism evidence="10 11">
    <name type="scientific">Taxus chinensis</name>
    <name type="common">Chinese yew</name>
    <name type="synonym">Taxus wallichiana var. chinensis</name>
    <dbReference type="NCBI Taxonomy" id="29808"/>
    <lineage>
        <taxon>Eukaryota</taxon>
        <taxon>Viridiplantae</taxon>
        <taxon>Streptophyta</taxon>
        <taxon>Embryophyta</taxon>
        <taxon>Tracheophyta</taxon>
        <taxon>Spermatophyta</taxon>
        <taxon>Pinopsida</taxon>
        <taxon>Pinidae</taxon>
        <taxon>Conifers II</taxon>
        <taxon>Cupressales</taxon>
        <taxon>Taxaceae</taxon>
        <taxon>Taxus</taxon>
    </lineage>
</organism>
<protein>
    <recommendedName>
        <fullName evidence="8">CASP-like protein</fullName>
    </recommendedName>
</protein>
<dbReference type="PANTHER" id="PTHR33573">
    <property type="entry name" value="CASP-LIKE PROTEIN 4A4"/>
    <property type="match status" value="1"/>
</dbReference>
<feature type="transmembrane region" description="Helical" evidence="8">
    <location>
        <begin position="39"/>
        <end position="58"/>
    </location>
</feature>
<evidence type="ECO:0000256" key="4">
    <source>
        <dbReference type="ARBA" id="ARBA00022475"/>
    </source>
</evidence>
<evidence type="ECO:0000256" key="2">
    <source>
        <dbReference type="ARBA" id="ARBA00007651"/>
    </source>
</evidence>
<dbReference type="GO" id="GO:0005886">
    <property type="term" value="C:plasma membrane"/>
    <property type="evidence" value="ECO:0007669"/>
    <property type="project" value="UniProtKB-SubCell"/>
</dbReference>
<reference evidence="10 11" key="1">
    <citation type="journal article" date="2021" name="Nat. Plants">
        <title>The Taxus genome provides insights into paclitaxel biosynthesis.</title>
        <authorList>
            <person name="Xiong X."/>
            <person name="Gou J."/>
            <person name="Liao Q."/>
            <person name="Li Y."/>
            <person name="Zhou Q."/>
            <person name="Bi G."/>
            <person name="Li C."/>
            <person name="Du R."/>
            <person name="Wang X."/>
            <person name="Sun T."/>
            <person name="Guo L."/>
            <person name="Liang H."/>
            <person name="Lu P."/>
            <person name="Wu Y."/>
            <person name="Zhang Z."/>
            <person name="Ro D.K."/>
            <person name="Shang Y."/>
            <person name="Huang S."/>
            <person name="Yan J."/>
        </authorList>
    </citation>
    <scope>NUCLEOTIDE SEQUENCE [LARGE SCALE GENOMIC DNA]</scope>
    <source>
        <strain evidence="10">Ta-2019</strain>
    </source>
</reference>
<keyword evidence="6 8" id="KW-1133">Transmembrane helix</keyword>
<dbReference type="EMBL" id="JAHRHJ020000001">
    <property type="protein sequence ID" value="KAH9330689.1"/>
    <property type="molecule type" value="Genomic_DNA"/>
</dbReference>